<dbReference type="EMBL" id="KQ257467">
    <property type="protein sequence ID" value="KNC96677.1"/>
    <property type="molecule type" value="Genomic_DNA"/>
</dbReference>
<dbReference type="InterPro" id="IPR045117">
    <property type="entry name" value="ATXN2-like"/>
</dbReference>
<dbReference type="InterPro" id="IPR009604">
    <property type="entry name" value="LsmAD_domain"/>
</dbReference>
<evidence type="ECO:0000259" key="2">
    <source>
        <dbReference type="SMART" id="SM01272"/>
    </source>
</evidence>
<keyword evidence="4" id="KW-1185">Reference proteome</keyword>
<accession>A0A0L0H643</accession>
<proteinExistence type="predicted"/>
<dbReference type="AlphaFoldDB" id="A0A0L0H643"/>
<organism evidence="3 4">
    <name type="scientific">Spizellomyces punctatus (strain DAOM BR117)</name>
    <dbReference type="NCBI Taxonomy" id="645134"/>
    <lineage>
        <taxon>Eukaryota</taxon>
        <taxon>Fungi</taxon>
        <taxon>Fungi incertae sedis</taxon>
        <taxon>Chytridiomycota</taxon>
        <taxon>Chytridiomycota incertae sedis</taxon>
        <taxon>Chytridiomycetes</taxon>
        <taxon>Spizellomycetales</taxon>
        <taxon>Spizellomycetaceae</taxon>
        <taxon>Spizellomyces</taxon>
    </lineage>
</organism>
<protein>
    <recommendedName>
        <fullName evidence="2">LsmAD domain-containing protein</fullName>
    </recommendedName>
</protein>
<feature type="region of interest" description="Disordered" evidence="1">
    <location>
        <begin position="810"/>
        <end position="838"/>
    </location>
</feature>
<dbReference type="SMART" id="SM01272">
    <property type="entry name" value="LsmAD"/>
    <property type="match status" value="1"/>
</dbReference>
<feature type="compositionally biased region" description="Basic and acidic residues" evidence="1">
    <location>
        <begin position="319"/>
        <end position="328"/>
    </location>
</feature>
<dbReference type="STRING" id="645134.A0A0L0H643"/>
<feature type="domain" description="LsmAD" evidence="2">
    <location>
        <begin position="228"/>
        <end position="299"/>
    </location>
</feature>
<feature type="compositionally biased region" description="Basic and acidic residues" evidence="1">
    <location>
        <begin position="500"/>
        <end position="525"/>
    </location>
</feature>
<feature type="compositionally biased region" description="Basic and acidic residues" evidence="1">
    <location>
        <begin position="22"/>
        <end position="37"/>
    </location>
</feature>
<feature type="compositionally biased region" description="Basic and acidic residues" evidence="1">
    <location>
        <begin position="481"/>
        <end position="492"/>
    </location>
</feature>
<evidence type="ECO:0000256" key="1">
    <source>
        <dbReference type="SAM" id="MobiDB-lite"/>
    </source>
</evidence>
<feature type="compositionally biased region" description="Basic and acidic residues" evidence="1">
    <location>
        <begin position="540"/>
        <end position="556"/>
    </location>
</feature>
<dbReference type="VEuPathDB" id="FungiDB:SPPG_09512"/>
<dbReference type="InParanoid" id="A0A0L0H643"/>
<feature type="compositionally biased region" description="Polar residues" evidence="1">
    <location>
        <begin position="361"/>
        <end position="373"/>
    </location>
</feature>
<dbReference type="FunCoup" id="A0A0L0H643">
    <property type="interactions" value="80"/>
</dbReference>
<dbReference type="PANTHER" id="PTHR12854">
    <property type="entry name" value="ATAXIN 2-RELATED"/>
    <property type="match status" value="1"/>
</dbReference>
<name>A0A0L0H643_SPIPD</name>
<evidence type="ECO:0000313" key="3">
    <source>
        <dbReference type="EMBL" id="KNC96677.1"/>
    </source>
</evidence>
<feature type="compositionally biased region" description="Pro residues" evidence="1">
    <location>
        <begin position="820"/>
        <end position="838"/>
    </location>
</feature>
<feature type="region of interest" description="Disordered" evidence="1">
    <location>
        <begin position="269"/>
        <end position="397"/>
    </location>
</feature>
<dbReference type="InterPro" id="IPR025852">
    <property type="entry name" value="SM_dom_ATX"/>
</dbReference>
<feature type="region of interest" description="Disordered" evidence="1">
    <location>
        <begin position="1"/>
        <end position="79"/>
    </location>
</feature>
<dbReference type="OrthoDB" id="2275718at2759"/>
<gene>
    <name evidence="3" type="ORF">SPPG_09512</name>
</gene>
<dbReference type="GeneID" id="27692637"/>
<dbReference type="eggNOG" id="KOG2375">
    <property type="taxonomic scope" value="Eukaryota"/>
</dbReference>
<dbReference type="GO" id="GO:0034063">
    <property type="term" value="P:stress granule assembly"/>
    <property type="evidence" value="ECO:0007669"/>
    <property type="project" value="TreeGrafter"/>
</dbReference>
<feature type="region of interest" description="Disordered" evidence="1">
    <location>
        <begin position="472"/>
        <end position="579"/>
    </location>
</feature>
<feature type="region of interest" description="Disordered" evidence="1">
    <location>
        <begin position="595"/>
        <end position="647"/>
    </location>
</feature>
<evidence type="ECO:0000313" key="4">
    <source>
        <dbReference type="Proteomes" id="UP000053201"/>
    </source>
</evidence>
<sequence length="838" mass="90948">MNRKASTGAGGGSGGRPRGGGTRKDFHGSREFADVHHGGSQQQYSRGGKSKWGPPSGQMGHAQASRDRPLPKDNTVSESSAEIQHARLLFILANMIGTKVEVKVRNGTVYEGIYSASPTSKDLGVLLKMAIKKTSDGSEGVTIKNLIIMPKDVCSISARPLDLSITQKASGEREVQTDTTISGHSGLVRERHLQKWAPDTGADAAIGLEDEVGHAGEWDQFATNEKLFGVTTDFDEHLYTTTVDKSDPNFKRREAEAIRLAREIERGPVNNPHIAEERGLDISTANVDEEERYSSVIRQPGKYIPPGARKAAASTGKAEQPKEGKRNEASSSVTTRETSSTKDVKKREPVAKEISTIPAKISQQDANKNAGKQQQKEAMLSESTEQRQSPLRKHGASAAALTKLAQKKGAGNADLPEMPPNPVEAAHIAKLFKDFAVGEKEMLMQRKQVLMKQEKDQIVEEFKTFSKSFKLKTPMPEDLQEILHKSGEKESPKLPQAKLETSKEDTDSRPSKMENKAVTTKDDATRTQSSGRGTSPASAETERGSTLKAASEDGKDNVAPTKLESGSDTAPPPATTKSEFKFNVAALEFTPSSAPAAATPVTQHKSPQHGEKSPYFGGKRTGKNQGSYQGKQQYGKGFQKNNGSPKPGHYVPQYGEEMYPQGVEPQQYFPYPVPPYQYRPMIGRPFVPGMPGMSMPPGATFIMPVPQGQFPPGFVAPVPHAPVYPPQFVPPPPNANMRMYQKGQPGNFVGDENGGHFRPDGYQSRPVASSPVPAAFMGSPPPIYQTAPMMPGYPPEMIPHFQQPMMIPAPPHGQVWAPEQIPPEIPTPEPEQPPATDA</sequence>
<dbReference type="PANTHER" id="PTHR12854:SF7">
    <property type="entry name" value="ATAXIN-2 HOMOLOG"/>
    <property type="match status" value="1"/>
</dbReference>
<feature type="compositionally biased region" description="Gly residues" evidence="1">
    <location>
        <begin position="8"/>
        <end position="20"/>
    </location>
</feature>
<dbReference type="Proteomes" id="UP000053201">
    <property type="component" value="Unassembled WGS sequence"/>
</dbReference>
<dbReference type="RefSeq" id="XP_016604717.1">
    <property type="nucleotide sequence ID" value="XM_016757683.1"/>
</dbReference>
<dbReference type="GO" id="GO:0010494">
    <property type="term" value="C:cytoplasmic stress granule"/>
    <property type="evidence" value="ECO:0007669"/>
    <property type="project" value="TreeGrafter"/>
</dbReference>
<reference evidence="3 4" key="1">
    <citation type="submission" date="2009-08" db="EMBL/GenBank/DDBJ databases">
        <title>The Genome Sequence of Spizellomyces punctatus strain DAOM BR117.</title>
        <authorList>
            <consortium name="The Broad Institute Genome Sequencing Platform"/>
            <person name="Russ C."/>
            <person name="Cuomo C."/>
            <person name="Shea T."/>
            <person name="Young S.K."/>
            <person name="Zeng Q."/>
            <person name="Koehrsen M."/>
            <person name="Haas B."/>
            <person name="Borodovsky M."/>
            <person name="Guigo R."/>
            <person name="Alvarado L."/>
            <person name="Berlin A."/>
            <person name="Bochicchio J."/>
            <person name="Borenstein D."/>
            <person name="Chapman S."/>
            <person name="Chen Z."/>
            <person name="Engels R."/>
            <person name="Freedman E."/>
            <person name="Gellesch M."/>
            <person name="Goldberg J."/>
            <person name="Griggs A."/>
            <person name="Gujja S."/>
            <person name="Heiman D."/>
            <person name="Hepburn T."/>
            <person name="Howarth C."/>
            <person name="Jen D."/>
            <person name="Larson L."/>
            <person name="Lewis B."/>
            <person name="Mehta T."/>
            <person name="Park D."/>
            <person name="Pearson M."/>
            <person name="Roberts A."/>
            <person name="Saif S."/>
            <person name="Shenoy N."/>
            <person name="Sisk P."/>
            <person name="Stolte C."/>
            <person name="Sykes S."/>
            <person name="Thomson T."/>
            <person name="Walk T."/>
            <person name="White J."/>
            <person name="Yandava C."/>
            <person name="Burger G."/>
            <person name="Gray M.W."/>
            <person name="Holland P.W.H."/>
            <person name="King N."/>
            <person name="Lang F.B.F."/>
            <person name="Roger A.J."/>
            <person name="Ruiz-Trillo I."/>
            <person name="Lander E."/>
            <person name="Nusbaum C."/>
        </authorList>
    </citation>
    <scope>NUCLEOTIDE SEQUENCE [LARGE SCALE GENOMIC DNA]</scope>
    <source>
        <strain evidence="3 4">DAOM BR117</strain>
    </source>
</reference>
<dbReference type="GO" id="GO:0003729">
    <property type="term" value="F:mRNA binding"/>
    <property type="evidence" value="ECO:0007669"/>
    <property type="project" value="TreeGrafter"/>
</dbReference>
<dbReference type="Pfam" id="PF14438">
    <property type="entry name" value="SM-ATX"/>
    <property type="match status" value="1"/>
</dbReference>
<dbReference type="OMA" id="APMMMRY"/>
<dbReference type="Pfam" id="PF06741">
    <property type="entry name" value="LsmAD"/>
    <property type="match status" value="1"/>
</dbReference>
<feature type="compositionally biased region" description="Low complexity" evidence="1">
    <location>
        <begin position="623"/>
        <end position="643"/>
    </location>
</feature>
<feature type="compositionally biased region" description="Basic and acidic residues" evidence="1">
    <location>
        <begin position="339"/>
        <end position="351"/>
    </location>
</feature>
<feature type="compositionally biased region" description="Polar residues" evidence="1">
    <location>
        <begin position="526"/>
        <end position="538"/>
    </location>
</feature>